<dbReference type="Gene3D" id="2.60.40.1730">
    <property type="entry name" value="tricorn interacting facor f3 domain"/>
    <property type="match status" value="1"/>
</dbReference>
<evidence type="ECO:0000313" key="28">
    <source>
        <dbReference type="EMBL" id="NXE25992.1"/>
    </source>
</evidence>
<dbReference type="Gene3D" id="1.25.50.20">
    <property type="match status" value="1"/>
</dbReference>
<dbReference type="SUPFAM" id="SSF63737">
    <property type="entry name" value="Leukotriene A4 hydrolase N-terminal domain"/>
    <property type="match status" value="1"/>
</dbReference>
<evidence type="ECO:0000256" key="23">
    <source>
        <dbReference type="RuleBase" id="RU364040"/>
    </source>
</evidence>
<organism evidence="28 29">
    <name type="scientific">Ardeotis kori</name>
    <dbReference type="NCBI Taxonomy" id="89386"/>
    <lineage>
        <taxon>Eukaryota</taxon>
        <taxon>Metazoa</taxon>
        <taxon>Chordata</taxon>
        <taxon>Craniata</taxon>
        <taxon>Vertebrata</taxon>
        <taxon>Euteleostomi</taxon>
        <taxon>Archelosauria</taxon>
        <taxon>Archosauria</taxon>
        <taxon>Dinosauria</taxon>
        <taxon>Saurischia</taxon>
        <taxon>Theropoda</taxon>
        <taxon>Coelurosauria</taxon>
        <taxon>Aves</taxon>
        <taxon>Neognathae</taxon>
        <taxon>Neoaves</taxon>
        <taxon>Otidimorphae</taxon>
        <taxon>Otidiformes</taxon>
        <taxon>Otididae</taxon>
        <taxon>Ardeotis</taxon>
    </lineage>
</organism>
<evidence type="ECO:0000256" key="8">
    <source>
        <dbReference type="ARBA" id="ARBA00022824"/>
    </source>
</evidence>
<dbReference type="Pfam" id="PF01433">
    <property type="entry name" value="Peptidase_M1"/>
    <property type="match status" value="1"/>
</dbReference>
<name>A0A7K8LB52_9AVES</name>
<comment type="function">
    <text evidence="18">Aminopeptidase that plays a central role in peptide trimming, a step required for the generation of most HLA class I-binding peptides. Peptide trimming is essential to customize longer precursor peptides to fit them to the correct length required for presentation on MHC class I molecules. Strongly prefers substrates 9-16 residues long. Rapidly degrades 13-mer to a 9-mer and then stops. Preferentially hydrolyzes the residue Leu and peptides with a hydrophobic C-terminus, while it has weak activity toward peptides with charged C-terminus. May play a role in the inactivation of peptide hormones. May be involved in the regulation of blood pressure through the inactivation of angiotensin II and/or the generation of bradykinin in the kidney.</text>
</comment>
<dbReference type="Pfam" id="PF11838">
    <property type="entry name" value="ERAP1_C"/>
    <property type="match status" value="1"/>
</dbReference>
<gene>
    <name evidence="28" type="primary">Erap1</name>
    <name evidence="28" type="ORF">ARDKOR_R03779</name>
</gene>
<keyword evidence="17" id="KW-0325">Glycoprotein</keyword>
<dbReference type="GO" id="GO:0006508">
    <property type="term" value="P:proteolysis"/>
    <property type="evidence" value="ECO:0007669"/>
    <property type="project" value="UniProtKB-KW"/>
</dbReference>
<feature type="coiled-coil region" evidence="24">
    <location>
        <begin position="817"/>
        <end position="844"/>
    </location>
</feature>
<evidence type="ECO:0000259" key="27">
    <source>
        <dbReference type="Pfam" id="PF17900"/>
    </source>
</evidence>
<evidence type="ECO:0000256" key="9">
    <source>
        <dbReference type="ARBA" id="ARBA00022833"/>
    </source>
</evidence>
<evidence type="ECO:0000259" key="26">
    <source>
        <dbReference type="Pfam" id="PF11838"/>
    </source>
</evidence>
<keyword evidence="14" id="KW-1064">Adaptive immunity</keyword>
<dbReference type="FunFam" id="1.25.50.20:FF:000003">
    <property type="entry name" value="Leucyl-cystinyl aminopeptidase"/>
    <property type="match status" value="1"/>
</dbReference>
<evidence type="ECO:0000256" key="16">
    <source>
        <dbReference type="ARBA" id="ARBA00023157"/>
    </source>
</evidence>
<protein>
    <recommendedName>
        <fullName evidence="23">Aminopeptidase</fullName>
        <ecNumber evidence="23">3.4.11.-</ecNumber>
    </recommendedName>
</protein>
<evidence type="ECO:0000256" key="15">
    <source>
        <dbReference type="ARBA" id="ARBA00023136"/>
    </source>
</evidence>
<evidence type="ECO:0000256" key="10">
    <source>
        <dbReference type="ARBA" id="ARBA00022859"/>
    </source>
</evidence>
<dbReference type="InterPro" id="IPR034016">
    <property type="entry name" value="M1_APN-typ"/>
</dbReference>
<feature type="active site" description="Proton acceptor" evidence="20">
    <location>
        <position position="263"/>
    </location>
</feature>
<dbReference type="PANTHER" id="PTHR11533:SF156">
    <property type="entry name" value="ENDOPLASMIC RETICULUM AMINOPEPTIDASE 1"/>
    <property type="match status" value="1"/>
</dbReference>
<comment type="subcellular location">
    <subcellularLocation>
        <location evidence="1">Endoplasmic reticulum membrane</location>
        <topology evidence="1">Single-pass type II membrane protein</topology>
    </subcellularLocation>
</comment>
<keyword evidence="4 23" id="KW-0645">Protease</keyword>
<evidence type="ECO:0000256" key="12">
    <source>
        <dbReference type="ARBA" id="ARBA00022989"/>
    </source>
</evidence>
<keyword evidence="29" id="KW-1185">Reference proteome</keyword>
<accession>A0A7K8LB52</accession>
<dbReference type="FunFam" id="2.60.40.1910:FF:000001">
    <property type="entry name" value="Leucyl-cystinyl aminopeptidase"/>
    <property type="match status" value="1"/>
</dbReference>
<keyword evidence="5" id="KW-0812">Transmembrane</keyword>
<keyword evidence="13 23" id="KW-0482">Metalloprotease</keyword>
<feature type="binding site" evidence="21">
    <location>
        <position position="266"/>
    </location>
    <ligand>
        <name>Zn(2+)</name>
        <dbReference type="ChEBI" id="CHEBI:29105"/>
        <note>catalytic</note>
    </ligand>
</feature>
<evidence type="ECO:0000256" key="20">
    <source>
        <dbReference type="PIRSR" id="PIRSR634016-1"/>
    </source>
</evidence>
<dbReference type="GO" id="GO:0005789">
    <property type="term" value="C:endoplasmic reticulum membrane"/>
    <property type="evidence" value="ECO:0007669"/>
    <property type="project" value="UniProtKB-SubCell"/>
</dbReference>
<dbReference type="InterPro" id="IPR024571">
    <property type="entry name" value="ERAP1-like_C_dom"/>
</dbReference>
<evidence type="ECO:0000256" key="18">
    <source>
        <dbReference type="ARBA" id="ARBA00053064"/>
    </source>
</evidence>
<evidence type="ECO:0000256" key="3">
    <source>
        <dbReference type="ARBA" id="ARBA00022438"/>
    </source>
</evidence>
<feature type="site" description="Transition state stabilizer" evidence="22">
    <location>
        <position position="347"/>
    </location>
</feature>
<keyword evidence="3 23" id="KW-0031">Aminopeptidase</keyword>
<dbReference type="GO" id="GO:0042277">
    <property type="term" value="F:peptide binding"/>
    <property type="evidence" value="ECO:0007669"/>
    <property type="project" value="TreeGrafter"/>
</dbReference>
<dbReference type="InterPro" id="IPR027268">
    <property type="entry name" value="Peptidase_M4/M1_CTD_sf"/>
</dbReference>
<dbReference type="EC" id="3.4.11.-" evidence="23"/>
<dbReference type="Gene3D" id="1.10.390.10">
    <property type="entry name" value="Neutral Protease Domain 2"/>
    <property type="match status" value="1"/>
</dbReference>
<keyword evidence="24" id="KW-0175">Coiled coil</keyword>
<evidence type="ECO:0000256" key="13">
    <source>
        <dbReference type="ARBA" id="ARBA00023049"/>
    </source>
</evidence>
<dbReference type="PANTHER" id="PTHR11533">
    <property type="entry name" value="PROTEASE M1 ZINC METALLOPROTEASE"/>
    <property type="match status" value="1"/>
</dbReference>
<evidence type="ECO:0000256" key="17">
    <source>
        <dbReference type="ARBA" id="ARBA00023180"/>
    </source>
</evidence>
<dbReference type="Proteomes" id="UP000560386">
    <property type="component" value="Unassembled WGS sequence"/>
</dbReference>
<keyword evidence="7 23" id="KW-0378">Hydrolase</keyword>
<evidence type="ECO:0000256" key="11">
    <source>
        <dbReference type="ARBA" id="ARBA00022968"/>
    </source>
</evidence>
<comment type="cofactor">
    <cofactor evidence="21 23">
        <name>Zn(2+)</name>
        <dbReference type="ChEBI" id="CHEBI:29105"/>
    </cofactor>
    <text evidence="21 23">Binds 1 zinc ion per subunit.</text>
</comment>
<reference evidence="28 29" key="1">
    <citation type="submission" date="2019-09" db="EMBL/GenBank/DDBJ databases">
        <title>Bird 10,000 Genomes (B10K) Project - Family phase.</title>
        <authorList>
            <person name="Zhang G."/>
        </authorList>
    </citation>
    <scope>NUCLEOTIDE SEQUENCE [LARGE SCALE GENOMIC DNA]</scope>
    <source>
        <strain evidence="28">B10K-CU-031-01</strain>
        <tissue evidence="28">Muscle</tissue>
    </source>
</reference>
<dbReference type="InterPro" id="IPR042097">
    <property type="entry name" value="Aminopeptidase_N-like_N_sf"/>
</dbReference>
<feature type="binding site" evidence="21">
    <location>
        <position position="285"/>
    </location>
    <ligand>
        <name>Zn(2+)</name>
        <dbReference type="ChEBI" id="CHEBI:29105"/>
        <note>catalytic</note>
    </ligand>
</feature>
<proteinExistence type="inferred from homology"/>
<dbReference type="PRINTS" id="PR00756">
    <property type="entry name" value="ALADIPTASE"/>
</dbReference>
<evidence type="ECO:0000256" key="19">
    <source>
        <dbReference type="ARBA" id="ARBA00063353"/>
    </source>
</evidence>
<evidence type="ECO:0000256" key="14">
    <source>
        <dbReference type="ARBA" id="ARBA00023130"/>
    </source>
</evidence>
<keyword evidence="9 21" id="KW-0862">Zinc</keyword>
<dbReference type="FunFam" id="2.60.40.1730:FF:000001">
    <property type="entry name" value="Leucyl-cystinyl aminopeptidase"/>
    <property type="match status" value="1"/>
</dbReference>
<feature type="binding site" evidence="21">
    <location>
        <position position="262"/>
    </location>
    <ligand>
        <name>Zn(2+)</name>
        <dbReference type="ChEBI" id="CHEBI:29105"/>
        <note>catalytic</note>
    </ligand>
</feature>
<evidence type="ECO:0000256" key="21">
    <source>
        <dbReference type="PIRSR" id="PIRSR634016-3"/>
    </source>
</evidence>
<comment type="subunit">
    <text evidence="19">Monomer. May also exist as a heterodimer; with ERAP2. Interacts with RBMX.</text>
</comment>
<evidence type="ECO:0000256" key="4">
    <source>
        <dbReference type="ARBA" id="ARBA00022670"/>
    </source>
</evidence>
<keyword evidence="11" id="KW-0735">Signal-anchor</keyword>
<dbReference type="AlphaFoldDB" id="A0A7K8LB52"/>
<keyword evidence="8" id="KW-0256">Endoplasmic reticulum</keyword>
<keyword evidence="15" id="KW-0472">Membrane</keyword>
<evidence type="ECO:0000256" key="2">
    <source>
        <dbReference type="ARBA" id="ARBA00010136"/>
    </source>
</evidence>
<dbReference type="InterPro" id="IPR045357">
    <property type="entry name" value="Aminopeptidase_N-like_N"/>
</dbReference>
<evidence type="ECO:0000256" key="7">
    <source>
        <dbReference type="ARBA" id="ARBA00022801"/>
    </source>
</evidence>
<dbReference type="InterPro" id="IPR014782">
    <property type="entry name" value="Peptidase_M1_dom"/>
</dbReference>
<dbReference type="GO" id="GO:0002250">
    <property type="term" value="P:adaptive immune response"/>
    <property type="evidence" value="ECO:0007669"/>
    <property type="project" value="UniProtKB-KW"/>
</dbReference>
<comment type="similarity">
    <text evidence="2 23">Belongs to the peptidase M1 family.</text>
</comment>
<keyword evidence="16" id="KW-1015">Disulfide bond</keyword>
<keyword evidence="10" id="KW-0391">Immunity</keyword>
<feature type="domain" description="ERAP1-like C-terminal" evidence="26">
    <location>
        <begin position="516"/>
        <end position="835"/>
    </location>
</feature>
<dbReference type="SUPFAM" id="SSF55486">
    <property type="entry name" value="Metalloproteases ('zincins'), catalytic domain"/>
    <property type="match status" value="1"/>
</dbReference>
<keyword evidence="12" id="KW-1133">Transmembrane helix</keyword>
<dbReference type="GO" id="GO:0008270">
    <property type="term" value="F:zinc ion binding"/>
    <property type="evidence" value="ECO:0007669"/>
    <property type="project" value="UniProtKB-UniRule"/>
</dbReference>
<feature type="non-terminal residue" evidence="28">
    <location>
        <position position="857"/>
    </location>
</feature>
<feature type="domain" description="Peptidase M1 membrane alanine aminopeptidase" evidence="25">
    <location>
        <begin position="190"/>
        <end position="388"/>
    </location>
</feature>
<dbReference type="GO" id="GO:0043171">
    <property type="term" value="P:peptide catabolic process"/>
    <property type="evidence" value="ECO:0007669"/>
    <property type="project" value="TreeGrafter"/>
</dbReference>
<sequence>TSAVILHGKRLRVTGAAVEAVRDGWALQARVLDHQPLEQVAILAPEPLRAGHNYTLRIHYLANLSESFHGFYKSTYRTRDGELRVLAATHFEPTAARMAFPCFDEPAFKARFSIKIRREPKHFALSNMPIVKSVNITPWLVEDHFDTTVKMSTYLVAFIISDFKSISKITSHGVKISVYAVPDKINQADYALDAAVKLLDFYEDYFNIPYPLPKQDLAAIPDFQSGAMENWGLTTYRESALLYDPEKSSASSKLGITMTIAHELAHQWFGNLVTMEWWNDLWLNEGFAKFMEFVSVSITHPELRVEDSFLSRCFDAMEVDALNSSHPISTPVEDPAQILEMFDDVSYEKGSCILNMLSDYLTADVFKAGLVQYLKKYSYRNTKNEDLKMTKTFFSSFQICPTVGTDKDELQGDGFCRSSQQSSSTAHWTKGETLDVRTMMDTWTLQTGFPLVTVAVRGKNVHLQQERYAKGGDSPSSAGYLWHIPLTYITSKSDTVQRFLMTTKADVIILPEEVEWVKFNVDMNGYYIVHYEDDGWDRLINLLRENHTVISSNDRASLINNVFQLVSIKKVPISKALDLTLYLKDERHIMPVLQGMSELIPIYRLIERRDGDGTAKQLQGYIVNLFKGLIDKQSWSDEGSVSERLLRHSLLLFACVHSYRPCVDKATGYFKEWQKSNGTLSLPADVKTAVYAVGAQTPEGWDFLLSKYKLHSFNVERGNMEFALSLSRSKDKLQWLMDQGLHGDVVRTQDLPHVLVFVARNPSGYHLAWTFLKENWEKIVEKFELGSNSVAGIVTGVTSRYSTRSQLAQVKEFFSSLEEKSARLRCIQQAIETIEDNIQWMERNFENVKTWLQNNHL</sequence>
<evidence type="ECO:0000256" key="24">
    <source>
        <dbReference type="SAM" id="Coils"/>
    </source>
</evidence>
<dbReference type="Gene3D" id="2.60.40.1910">
    <property type="match status" value="1"/>
</dbReference>
<dbReference type="CDD" id="cd09601">
    <property type="entry name" value="M1_APN-Q_like"/>
    <property type="match status" value="1"/>
</dbReference>
<dbReference type="InterPro" id="IPR050344">
    <property type="entry name" value="Peptidase_M1_aminopeptidases"/>
</dbReference>
<keyword evidence="6 21" id="KW-0479">Metal-binding</keyword>
<evidence type="ECO:0000256" key="1">
    <source>
        <dbReference type="ARBA" id="ARBA00004648"/>
    </source>
</evidence>
<feature type="non-terminal residue" evidence="28">
    <location>
        <position position="1"/>
    </location>
</feature>
<evidence type="ECO:0000256" key="6">
    <source>
        <dbReference type="ARBA" id="ARBA00022723"/>
    </source>
</evidence>
<evidence type="ECO:0000313" key="29">
    <source>
        <dbReference type="Proteomes" id="UP000560386"/>
    </source>
</evidence>
<dbReference type="EMBL" id="VWPR01001004">
    <property type="protein sequence ID" value="NXE25992.1"/>
    <property type="molecule type" value="Genomic_DNA"/>
</dbReference>
<comment type="caution">
    <text evidence="28">The sequence shown here is derived from an EMBL/GenBank/DDBJ whole genome shotgun (WGS) entry which is preliminary data.</text>
</comment>
<dbReference type="Pfam" id="PF17900">
    <property type="entry name" value="Peptidase_M1_N"/>
    <property type="match status" value="1"/>
</dbReference>
<feature type="domain" description="Aminopeptidase N-like N-terminal" evidence="27">
    <location>
        <begin position="1"/>
        <end position="155"/>
    </location>
</feature>
<dbReference type="GO" id="GO:0005615">
    <property type="term" value="C:extracellular space"/>
    <property type="evidence" value="ECO:0007669"/>
    <property type="project" value="TreeGrafter"/>
</dbReference>
<evidence type="ECO:0000259" key="25">
    <source>
        <dbReference type="Pfam" id="PF01433"/>
    </source>
</evidence>
<evidence type="ECO:0000256" key="22">
    <source>
        <dbReference type="PIRSR" id="PIRSR634016-4"/>
    </source>
</evidence>
<evidence type="ECO:0000256" key="5">
    <source>
        <dbReference type="ARBA" id="ARBA00022692"/>
    </source>
</evidence>
<dbReference type="GO" id="GO:0070006">
    <property type="term" value="F:metalloaminopeptidase activity"/>
    <property type="evidence" value="ECO:0007669"/>
    <property type="project" value="TreeGrafter"/>
</dbReference>
<dbReference type="FunFam" id="1.10.390.10:FF:000007">
    <property type="entry name" value="Aminopeptidase"/>
    <property type="match status" value="1"/>
</dbReference>
<dbReference type="InterPro" id="IPR001930">
    <property type="entry name" value="Peptidase_M1"/>
</dbReference>